<protein>
    <submittedName>
        <fullName evidence="1">Uncharacterized protein</fullName>
    </submittedName>
</protein>
<dbReference type="Proteomes" id="UP000267821">
    <property type="component" value="Unassembled WGS sequence"/>
</dbReference>
<evidence type="ECO:0000313" key="2">
    <source>
        <dbReference type="Proteomes" id="UP000267821"/>
    </source>
</evidence>
<proteinExistence type="predicted"/>
<evidence type="ECO:0000313" key="1">
    <source>
        <dbReference type="EMBL" id="RPB27949.1"/>
    </source>
</evidence>
<sequence>MQAHSRKVSSVSSPTAHTERVPCCCMCPALIGGANCKLTLAPGSTRAAPGLLFDSHLNPQTLMANSIRLFTAAESDDFPASHCSLHLTSILSSHRLCLSHTLVFSSVSLHGHPRSSHTYPADCVETSVDTHIQVILTYGEGLHLRGWPARLSPRRDWSCPNMYTQI</sequence>
<accession>A0A3N4M255</accession>
<keyword evidence="2" id="KW-1185">Reference proteome</keyword>
<dbReference type="EMBL" id="ML121530">
    <property type="protein sequence ID" value="RPB27949.1"/>
    <property type="molecule type" value="Genomic_DNA"/>
</dbReference>
<gene>
    <name evidence="1" type="ORF">L211DRAFT_475287</name>
</gene>
<organism evidence="1 2">
    <name type="scientific">Terfezia boudieri ATCC MYA-4762</name>
    <dbReference type="NCBI Taxonomy" id="1051890"/>
    <lineage>
        <taxon>Eukaryota</taxon>
        <taxon>Fungi</taxon>
        <taxon>Dikarya</taxon>
        <taxon>Ascomycota</taxon>
        <taxon>Pezizomycotina</taxon>
        <taxon>Pezizomycetes</taxon>
        <taxon>Pezizales</taxon>
        <taxon>Pezizaceae</taxon>
        <taxon>Terfezia</taxon>
    </lineage>
</organism>
<dbReference type="AlphaFoldDB" id="A0A3N4M255"/>
<name>A0A3N4M255_9PEZI</name>
<reference evidence="1 2" key="1">
    <citation type="journal article" date="2018" name="Nat. Ecol. Evol.">
        <title>Pezizomycetes genomes reveal the molecular basis of ectomycorrhizal truffle lifestyle.</title>
        <authorList>
            <person name="Murat C."/>
            <person name="Payen T."/>
            <person name="Noel B."/>
            <person name="Kuo A."/>
            <person name="Morin E."/>
            <person name="Chen J."/>
            <person name="Kohler A."/>
            <person name="Krizsan K."/>
            <person name="Balestrini R."/>
            <person name="Da Silva C."/>
            <person name="Montanini B."/>
            <person name="Hainaut M."/>
            <person name="Levati E."/>
            <person name="Barry K.W."/>
            <person name="Belfiori B."/>
            <person name="Cichocki N."/>
            <person name="Clum A."/>
            <person name="Dockter R.B."/>
            <person name="Fauchery L."/>
            <person name="Guy J."/>
            <person name="Iotti M."/>
            <person name="Le Tacon F."/>
            <person name="Lindquist E.A."/>
            <person name="Lipzen A."/>
            <person name="Malagnac F."/>
            <person name="Mello A."/>
            <person name="Molinier V."/>
            <person name="Miyauchi S."/>
            <person name="Poulain J."/>
            <person name="Riccioni C."/>
            <person name="Rubini A."/>
            <person name="Sitrit Y."/>
            <person name="Splivallo R."/>
            <person name="Traeger S."/>
            <person name="Wang M."/>
            <person name="Zifcakova L."/>
            <person name="Wipf D."/>
            <person name="Zambonelli A."/>
            <person name="Paolocci F."/>
            <person name="Nowrousian M."/>
            <person name="Ottonello S."/>
            <person name="Baldrian P."/>
            <person name="Spatafora J.W."/>
            <person name="Henrissat B."/>
            <person name="Nagy L.G."/>
            <person name="Aury J.M."/>
            <person name="Wincker P."/>
            <person name="Grigoriev I.V."/>
            <person name="Bonfante P."/>
            <person name="Martin F.M."/>
        </authorList>
    </citation>
    <scope>NUCLEOTIDE SEQUENCE [LARGE SCALE GENOMIC DNA]</scope>
    <source>
        <strain evidence="1 2">ATCC MYA-4762</strain>
    </source>
</reference>
<dbReference type="InParanoid" id="A0A3N4M255"/>